<dbReference type="RefSeq" id="WP_259866135.1">
    <property type="nucleotide sequence ID" value="NZ_BAAAST010000054.1"/>
</dbReference>
<organism evidence="3 4">
    <name type="scientific">Dactylosporangium fulvum</name>
    <dbReference type="NCBI Taxonomy" id="53359"/>
    <lineage>
        <taxon>Bacteria</taxon>
        <taxon>Bacillati</taxon>
        <taxon>Actinomycetota</taxon>
        <taxon>Actinomycetes</taxon>
        <taxon>Micromonosporales</taxon>
        <taxon>Micromonosporaceae</taxon>
        <taxon>Dactylosporangium</taxon>
    </lineage>
</organism>
<name>A0ABY5WBG5_9ACTN</name>
<protein>
    <submittedName>
        <fullName evidence="3">ROK family protein</fullName>
    </submittedName>
</protein>
<proteinExistence type="inferred from homology"/>
<dbReference type="Gene3D" id="3.30.420.40">
    <property type="match status" value="2"/>
</dbReference>
<dbReference type="InterPro" id="IPR000835">
    <property type="entry name" value="HTH_MarR-typ"/>
</dbReference>
<dbReference type="Pfam" id="PF12802">
    <property type="entry name" value="MarR_2"/>
    <property type="match status" value="1"/>
</dbReference>
<evidence type="ECO:0000313" key="4">
    <source>
        <dbReference type="Proteomes" id="UP001059617"/>
    </source>
</evidence>
<dbReference type="InterPro" id="IPR036388">
    <property type="entry name" value="WH-like_DNA-bd_sf"/>
</dbReference>
<dbReference type="SUPFAM" id="SSF46785">
    <property type="entry name" value="Winged helix' DNA-binding domain"/>
    <property type="match status" value="1"/>
</dbReference>
<keyword evidence="4" id="KW-1185">Reference proteome</keyword>
<reference evidence="3" key="1">
    <citation type="submission" date="2021-04" db="EMBL/GenBank/DDBJ databases">
        <authorList>
            <person name="Hartkoorn R.C."/>
            <person name="Beaudoing E."/>
            <person name="Hot D."/>
        </authorList>
    </citation>
    <scope>NUCLEOTIDE SEQUENCE</scope>
    <source>
        <strain evidence="3">NRRL B-16292</strain>
    </source>
</reference>
<dbReference type="Gene3D" id="1.10.10.10">
    <property type="entry name" value="Winged helix-like DNA-binding domain superfamily/Winged helix DNA-binding domain"/>
    <property type="match status" value="1"/>
</dbReference>
<dbReference type="EMBL" id="CP073720">
    <property type="protein sequence ID" value="UWP86700.1"/>
    <property type="molecule type" value="Genomic_DNA"/>
</dbReference>
<dbReference type="SUPFAM" id="SSF53067">
    <property type="entry name" value="Actin-like ATPase domain"/>
    <property type="match status" value="1"/>
</dbReference>
<evidence type="ECO:0000256" key="1">
    <source>
        <dbReference type="ARBA" id="ARBA00006479"/>
    </source>
</evidence>
<evidence type="ECO:0000313" key="3">
    <source>
        <dbReference type="EMBL" id="UWP86700.1"/>
    </source>
</evidence>
<dbReference type="InterPro" id="IPR036390">
    <property type="entry name" value="WH_DNA-bd_sf"/>
</dbReference>
<gene>
    <name evidence="3" type="ORF">Dfulv_21655</name>
</gene>
<dbReference type="PANTHER" id="PTHR18964:SF149">
    <property type="entry name" value="BIFUNCTIONAL UDP-N-ACETYLGLUCOSAMINE 2-EPIMERASE_N-ACETYLMANNOSAMINE KINASE"/>
    <property type="match status" value="1"/>
</dbReference>
<accession>A0ABY5WBG5</accession>
<comment type="similarity">
    <text evidence="1">Belongs to the ROK (NagC/XylR) family.</text>
</comment>
<dbReference type="PANTHER" id="PTHR18964">
    <property type="entry name" value="ROK (REPRESSOR, ORF, KINASE) FAMILY"/>
    <property type="match status" value="1"/>
</dbReference>
<dbReference type="Pfam" id="PF00480">
    <property type="entry name" value="ROK"/>
    <property type="match status" value="1"/>
</dbReference>
<evidence type="ECO:0000259" key="2">
    <source>
        <dbReference type="Pfam" id="PF12802"/>
    </source>
</evidence>
<sequence length="383" mass="40190">MSRFRPSLGALLTHVHRSGPMSRAALARRMGVNRSTIMALTRELAAAGLLEHQHAATRSGAGRPSLVVRPRPERAYVLAFDIGTDRSVAARVGLGGQLLDRREADTPTRTSGQDMCDVLAELGQQIQQSATPGSACVGAGAALDAEPMTIGTDLRRLFGRPVVVGRRAQLAAVAERERGAGAGFHDVVYLQGGDRVDGGIIVDGAILGHHDGQTPTIGHMLVDPQHGRPCSCGSLGCLDTRLGRDALLATAGRDPEAGHHDAVRAMVRDAAAGDHTAAKALAIAGDWLGIAVANLITLIRPQVVILDGTLRYLYAGAAEQVHARIAHHATPDTRRPTDLRPGILGQNAALLGAAELGFAAFLDDPLHMRSPRLRSGSGGQAFH</sequence>
<reference evidence="3" key="2">
    <citation type="submission" date="2022-09" db="EMBL/GenBank/DDBJ databases">
        <title>Biosynthetic gene clusters of Dactylosporangioum fulvum.</title>
        <authorList>
            <person name="Caradec T."/>
        </authorList>
    </citation>
    <scope>NUCLEOTIDE SEQUENCE</scope>
    <source>
        <strain evidence="3">NRRL B-16292</strain>
    </source>
</reference>
<dbReference type="InterPro" id="IPR043129">
    <property type="entry name" value="ATPase_NBD"/>
</dbReference>
<dbReference type="Proteomes" id="UP001059617">
    <property type="component" value="Chromosome"/>
</dbReference>
<feature type="domain" description="HTH marR-type" evidence="2">
    <location>
        <begin position="11"/>
        <end position="55"/>
    </location>
</feature>
<dbReference type="InterPro" id="IPR000600">
    <property type="entry name" value="ROK"/>
</dbReference>